<feature type="compositionally biased region" description="Polar residues" evidence="1">
    <location>
        <begin position="402"/>
        <end position="411"/>
    </location>
</feature>
<evidence type="ECO:0000256" key="1">
    <source>
        <dbReference type="SAM" id="MobiDB-lite"/>
    </source>
</evidence>
<name>A0AAW1TGV7_9CHLO</name>
<reference evidence="2 3" key="1">
    <citation type="journal article" date="2024" name="Nat. Commun.">
        <title>Phylogenomics reveals the evolutionary origins of lichenization in chlorophyte algae.</title>
        <authorList>
            <person name="Puginier C."/>
            <person name="Libourel C."/>
            <person name="Otte J."/>
            <person name="Skaloud P."/>
            <person name="Haon M."/>
            <person name="Grisel S."/>
            <person name="Petersen M."/>
            <person name="Berrin J.G."/>
            <person name="Delaux P.M."/>
            <person name="Dal Grande F."/>
            <person name="Keller J."/>
        </authorList>
    </citation>
    <scope>NUCLEOTIDE SEQUENCE [LARGE SCALE GENOMIC DNA]</scope>
    <source>
        <strain evidence="2 3">SAG 2523</strain>
    </source>
</reference>
<feature type="region of interest" description="Disordered" evidence="1">
    <location>
        <begin position="620"/>
        <end position="681"/>
    </location>
</feature>
<organism evidence="2 3">
    <name type="scientific">Apatococcus fuscideae</name>
    <dbReference type="NCBI Taxonomy" id="2026836"/>
    <lineage>
        <taxon>Eukaryota</taxon>
        <taxon>Viridiplantae</taxon>
        <taxon>Chlorophyta</taxon>
        <taxon>core chlorophytes</taxon>
        <taxon>Trebouxiophyceae</taxon>
        <taxon>Chlorellales</taxon>
        <taxon>Chlorellaceae</taxon>
        <taxon>Apatococcus</taxon>
    </lineage>
</organism>
<evidence type="ECO:0000313" key="2">
    <source>
        <dbReference type="EMBL" id="KAK9867569.1"/>
    </source>
</evidence>
<dbReference type="AlphaFoldDB" id="A0AAW1TGV7"/>
<dbReference type="Proteomes" id="UP001485043">
    <property type="component" value="Unassembled WGS sequence"/>
</dbReference>
<gene>
    <name evidence="2" type="ORF">WJX84_007615</name>
</gene>
<dbReference type="EMBL" id="JALJOV010000078">
    <property type="protein sequence ID" value="KAK9867569.1"/>
    <property type="molecule type" value="Genomic_DNA"/>
</dbReference>
<feature type="compositionally biased region" description="Low complexity" evidence="1">
    <location>
        <begin position="500"/>
        <end position="512"/>
    </location>
</feature>
<protein>
    <submittedName>
        <fullName evidence="2">Uncharacterized protein</fullName>
    </submittedName>
</protein>
<feature type="compositionally biased region" description="Low complexity" evidence="1">
    <location>
        <begin position="196"/>
        <end position="211"/>
    </location>
</feature>
<feature type="region of interest" description="Disordered" evidence="1">
    <location>
        <begin position="379"/>
        <end position="433"/>
    </location>
</feature>
<evidence type="ECO:0000313" key="3">
    <source>
        <dbReference type="Proteomes" id="UP001485043"/>
    </source>
</evidence>
<comment type="caution">
    <text evidence="2">The sequence shown here is derived from an EMBL/GenBank/DDBJ whole genome shotgun (WGS) entry which is preliminary data.</text>
</comment>
<feature type="region of interest" description="Disordered" evidence="1">
    <location>
        <begin position="555"/>
        <end position="589"/>
    </location>
</feature>
<accession>A0AAW1TGV7</accession>
<feature type="region of interest" description="Disordered" evidence="1">
    <location>
        <begin position="140"/>
        <end position="241"/>
    </location>
</feature>
<feature type="region of interest" description="Disordered" evidence="1">
    <location>
        <begin position="492"/>
        <end position="514"/>
    </location>
</feature>
<sequence>MMSSRLDGDPSSFAAAVASAIRARGRLHPLVTPDFTELVATHACTELPLLAALPDKLRGWPQTEASHEHVTLRPRIALEEKAAKQQEAHRAQEKQNRTRHALAELDQMRLAQLHNHQEKANVTRSAKPDVQDIRTNRAQLHISSSRHVESVDAGYRANRGSARSEATFSLPGNAKRTKAHQQASVPRRPVHNPSWHASFSSHTSQHTSQHSKSPEGDQAAVPCKERPLSGPKRPGRNHKRAGWRLYRTIVRVQGQEYASGRQGHGITADCAQAPTPVQHVAERLGPHTSQRGACRFEATCSARGTQSSYPPISALLPHQTEGTTVGDGLVGALHDGMLPGQPEQMGISGNSLATQVLSNPRGDHRSQAVPLTEADAGASLAAGDGTGVHDTWRPNAAEQHSRSTQLHQASSWDVPEPDVGTSVRGEHEGEPKLPGPLAPLLAAVMARSLQDHQRPEVVVSGDNLAPVNSCSEDEPLTGLADVAAGMDLPSEAHTSAQPDALSSSSMASSAAAKNQRDVWPAADVAAEDPLLANQASTLGRASADALEQLSGEAAALGSDQPALQTSKPVDPCAELPNPEGSRSAMSASEPALVVSGHSGIEDSQPPRVSPILQWALQEHAQETATPDDTHTGAPDPMDPVGMPIGQSGTPAGPASTPMDEAGTTISPEGASRGPGQPGSETLKPTRVFPLLDWSHQQTAEEVGKRDAEAVAAPIAELLQGDTHNLINAILARTRALRQASLAARNATSRSLGSFPAKAN</sequence>
<proteinExistence type="predicted"/>
<keyword evidence="3" id="KW-1185">Reference proteome</keyword>